<dbReference type="PANTHER" id="PTHR34978">
    <property type="entry name" value="POSSIBLE SENSOR-TRANSDUCER PROTEIN BLAR"/>
    <property type="match status" value="1"/>
</dbReference>
<keyword evidence="4" id="KW-1185">Reference proteome</keyword>
<dbReference type="Proteomes" id="UP001469365">
    <property type="component" value="Unassembled WGS sequence"/>
</dbReference>
<feature type="transmembrane region" description="Helical" evidence="1">
    <location>
        <begin position="248"/>
        <end position="271"/>
    </location>
</feature>
<comment type="caution">
    <text evidence="3">The sequence shown here is derived from an EMBL/GenBank/DDBJ whole genome shotgun (WGS) entry which is preliminary data.</text>
</comment>
<name>A0ABU9DL17_9BACL</name>
<dbReference type="CDD" id="cd07341">
    <property type="entry name" value="M56_BlaR1_MecR1_like"/>
    <property type="match status" value="1"/>
</dbReference>
<evidence type="ECO:0000256" key="1">
    <source>
        <dbReference type="SAM" id="Phobius"/>
    </source>
</evidence>
<dbReference type="InterPro" id="IPR008756">
    <property type="entry name" value="Peptidase_M56"/>
</dbReference>
<keyword evidence="1" id="KW-1133">Transmembrane helix</keyword>
<feature type="transmembrane region" description="Helical" evidence="1">
    <location>
        <begin position="142"/>
        <end position="161"/>
    </location>
</feature>
<dbReference type="PANTHER" id="PTHR34978:SF3">
    <property type="entry name" value="SLR0241 PROTEIN"/>
    <property type="match status" value="1"/>
</dbReference>
<organism evidence="3 4">
    <name type="scientific">Paenibacillus filicis</name>
    <dbReference type="NCBI Taxonomy" id="669464"/>
    <lineage>
        <taxon>Bacteria</taxon>
        <taxon>Bacillati</taxon>
        <taxon>Bacillota</taxon>
        <taxon>Bacilli</taxon>
        <taxon>Bacillales</taxon>
        <taxon>Paenibacillaceae</taxon>
        <taxon>Paenibacillus</taxon>
    </lineage>
</organism>
<feature type="transmembrane region" description="Helical" evidence="1">
    <location>
        <begin position="6"/>
        <end position="32"/>
    </location>
</feature>
<dbReference type="RefSeq" id="WP_341416574.1">
    <property type="nucleotide sequence ID" value="NZ_JBBPCC010000010.1"/>
</dbReference>
<protein>
    <submittedName>
        <fullName evidence="3">M56 family metallopeptidase</fullName>
    </submittedName>
</protein>
<proteinExistence type="predicted"/>
<evidence type="ECO:0000259" key="2">
    <source>
        <dbReference type="Pfam" id="PF05569"/>
    </source>
</evidence>
<dbReference type="Pfam" id="PF05569">
    <property type="entry name" value="Peptidase_M56"/>
    <property type="match status" value="1"/>
</dbReference>
<dbReference type="InterPro" id="IPR052173">
    <property type="entry name" value="Beta-lactam_resp_regulator"/>
</dbReference>
<evidence type="ECO:0000313" key="3">
    <source>
        <dbReference type="EMBL" id="MEK8129464.1"/>
    </source>
</evidence>
<feature type="transmembrane region" description="Helical" evidence="1">
    <location>
        <begin position="44"/>
        <end position="68"/>
    </location>
</feature>
<feature type="domain" description="Peptidase M56" evidence="2">
    <location>
        <begin position="11"/>
        <end position="337"/>
    </location>
</feature>
<dbReference type="EMBL" id="JBBPCC010000010">
    <property type="protein sequence ID" value="MEK8129464.1"/>
    <property type="molecule type" value="Genomic_DNA"/>
</dbReference>
<keyword evidence="1" id="KW-0812">Transmembrane</keyword>
<dbReference type="Gene3D" id="3.30.2010.10">
    <property type="entry name" value="Metalloproteases ('zincins'), catalytic domain"/>
    <property type="match status" value="1"/>
</dbReference>
<sequence length="747" mass="84048">MDMIEIAFRWFLQTTLAASAVALLVMVIAKLFGSRISPRLRHALWLIVLARLLLPAVPASPVSLFQVLQMDHPVKSLLASMHSLTSGSSRQEAPPGSVDLEVPTDVRYLYANLGEQGVTLEEGPNPAVPAGKEEGVLLKSAALIWLAGAVALTLVMIVRMYRIGKSFRMFRQVTDPRLLSIVEESRRSLHLRRRVPVYTGEDASASPFLFGLIRPKIYIPESLNRELSQERLAHIVSHELAHVRRWDALWNLLGGLALAIHWMNPLVWLCVKRMKEDRELACDACVLETLGENEAVPYGMTMIEILKSHSAERSRPHVLHFFGSNHYRQIKERIRMIHGFKKGSYKLSLLAIVGMLALSAATLTKAADPVKRSVPDSYAGGTSASDNKLLFDNEKSRKYDNLDKAVLVAGFSFKVPYELPERYKLREVGLKRDSQDGYWREVRIDFNQGKGNKSTGRFAFYAVDDGEGLEAAYARIEQEEQRFAKDIPRSVTLTKESWNPNGLNGLLIKVTFGKAEKRYYLWQEAGVRYQVGPGDITEADVLRLVASMKTPSLPMGEAYVSDTLLVAPMYDTDDIQRASASMGIAPKFPLRVQGQFQAASAMGTKMVNFRHPKDDEDYQRKVLSIRYSRIVESQEGVQSFSFRQIQNNGIFEEIRSSGHVAFQRIDGQPFQVKVNAVSLAGQEVYRTEPYKIDEALSGSTEPDVYSYFWKENEVCYLVEFSRDGGSQMDEIVASLIREQPTDISRLN</sequence>
<keyword evidence="1" id="KW-0472">Membrane</keyword>
<accession>A0ABU9DL17</accession>
<reference evidence="3 4" key="1">
    <citation type="submission" date="2024-04" db="EMBL/GenBank/DDBJ databases">
        <title>draft genome sequnece of Paenibacillus filicis.</title>
        <authorList>
            <person name="Kim D.-U."/>
        </authorList>
    </citation>
    <scope>NUCLEOTIDE SEQUENCE [LARGE SCALE GENOMIC DNA]</scope>
    <source>
        <strain evidence="3 4">KACC14197</strain>
    </source>
</reference>
<evidence type="ECO:0000313" key="4">
    <source>
        <dbReference type="Proteomes" id="UP001469365"/>
    </source>
</evidence>
<gene>
    <name evidence="3" type="ORF">WMW72_16280</name>
</gene>